<dbReference type="InterPro" id="IPR036147">
    <property type="entry name" value="Anti-sigma_E_RseA_N_sf"/>
</dbReference>
<sequence length="205" mass="22716">MTDKHNEHLSALIDSEDLDERVLERMLTDDEQKSTWQRYQLVGAVIRDEARPGMAIDISASVAAQVAEEPAIAAPKTRQSWLKPAANDSWWRPAASFAVAASVALVTVIGVTSYQMSPTGELPSQRADATSSNPIFETNPLPGFASPVSFNSIQESPRTEMDSGTAQRRQLQSYFIDHQQQLQLSHQHQEEQEPLEKEQAKDGSN</sequence>
<feature type="region of interest" description="Disordered" evidence="8">
    <location>
        <begin position="118"/>
        <end position="205"/>
    </location>
</feature>
<proteinExistence type="inferred from homology"/>
<evidence type="ECO:0000259" key="10">
    <source>
        <dbReference type="Pfam" id="PF03873"/>
    </source>
</evidence>
<dbReference type="OrthoDB" id="5298512at2"/>
<dbReference type="PANTHER" id="PTHR38104">
    <property type="match status" value="1"/>
</dbReference>
<dbReference type="Pfam" id="PF03873">
    <property type="entry name" value="RseA_C"/>
    <property type="match status" value="1"/>
</dbReference>
<evidence type="ECO:0000256" key="5">
    <source>
        <dbReference type="ARBA" id="ARBA00022989"/>
    </source>
</evidence>
<dbReference type="InterPro" id="IPR026279">
    <property type="entry name" value="RseA"/>
</dbReference>
<dbReference type="InterPro" id="IPR005572">
    <property type="entry name" value="Anti-sigma_E_RseA_N"/>
</dbReference>
<comment type="subcellular location">
    <subcellularLocation>
        <location evidence="7">Cell inner membrane</location>
    </subcellularLocation>
    <subcellularLocation>
        <location evidence="1">Cell membrane</location>
        <topology evidence="1">Single-pass membrane protein</topology>
    </subcellularLocation>
</comment>
<evidence type="ECO:0000313" key="11">
    <source>
        <dbReference type="EMBL" id="RUO25828.1"/>
    </source>
</evidence>
<keyword evidence="7" id="KW-0997">Cell inner membrane</keyword>
<dbReference type="PANTHER" id="PTHR38104:SF1">
    <property type="entry name" value="ANTI-SIGMA-E FACTOR RSEA"/>
    <property type="match status" value="1"/>
</dbReference>
<evidence type="ECO:0000256" key="2">
    <source>
        <dbReference type="ARBA" id="ARBA00005837"/>
    </source>
</evidence>
<evidence type="ECO:0000256" key="8">
    <source>
        <dbReference type="SAM" id="MobiDB-lite"/>
    </source>
</evidence>
<name>A0A432W6Y3_9GAMM</name>
<reference evidence="11 12" key="1">
    <citation type="journal article" date="2011" name="Front. Microbiol.">
        <title>Genomic signatures of strain selection and enhancement in Bacillus atrophaeus var. globigii, a historical biowarfare simulant.</title>
        <authorList>
            <person name="Gibbons H.S."/>
            <person name="Broomall S.M."/>
            <person name="McNew L.A."/>
            <person name="Daligault H."/>
            <person name="Chapman C."/>
            <person name="Bruce D."/>
            <person name="Karavis M."/>
            <person name="Krepps M."/>
            <person name="McGregor P.A."/>
            <person name="Hong C."/>
            <person name="Park K.H."/>
            <person name="Akmal A."/>
            <person name="Feldman A."/>
            <person name="Lin J.S."/>
            <person name="Chang W.E."/>
            <person name="Higgs B.W."/>
            <person name="Demirev P."/>
            <person name="Lindquist J."/>
            <person name="Liem A."/>
            <person name="Fochler E."/>
            <person name="Read T.D."/>
            <person name="Tapia R."/>
            <person name="Johnson S."/>
            <person name="Bishop-Lilly K.A."/>
            <person name="Detter C."/>
            <person name="Han C."/>
            <person name="Sozhamannan S."/>
            <person name="Rosenzweig C.N."/>
            <person name="Skowronski E.W."/>
        </authorList>
    </citation>
    <scope>NUCLEOTIDE SEQUENCE [LARGE SCALE GENOMIC DNA]</scope>
    <source>
        <strain evidence="11 12">MLST1</strain>
    </source>
</reference>
<dbReference type="AlphaFoldDB" id="A0A432W6Y3"/>
<feature type="compositionally biased region" description="Basic and acidic residues" evidence="8">
    <location>
        <begin position="187"/>
        <end position="205"/>
    </location>
</feature>
<dbReference type="SUPFAM" id="SSF89069">
    <property type="entry name" value="N-terminal, cytoplasmic domain of anti-sigmaE factor RseA"/>
    <property type="match status" value="1"/>
</dbReference>
<gene>
    <name evidence="11" type="ORF">CWE09_03610</name>
</gene>
<dbReference type="GO" id="GO:0005886">
    <property type="term" value="C:plasma membrane"/>
    <property type="evidence" value="ECO:0007669"/>
    <property type="project" value="UniProtKB-SubCell"/>
</dbReference>
<evidence type="ECO:0000313" key="12">
    <source>
        <dbReference type="Proteomes" id="UP000288293"/>
    </source>
</evidence>
<comment type="similarity">
    <text evidence="2 7">Belongs to the RseA family.</text>
</comment>
<dbReference type="PIRSF" id="PIRSF016938">
    <property type="entry name" value="RseA"/>
    <property type="match status" value="1"/>
</dbReference>
<feature type="domain" description="Anti sigma-E protein RseA C-terminal" evidence="10">
    <location>
        <begin position="133"/>
        <end position="183"/>
    </location>
</feature>
<evidence type="ECO:0000256" key="1">
    <source>
        <dbReference type="ARBA" id="ARBA00004162"/>
    </source>
</evidence>
<dbReference type="Gene3D" id="1.10.10.880">
    <property type="entry name" value="Anti sigma-E protein RseA, N-terminal domain"/>
    <property type="match status" value="1"/>
</dbReference>
<evidence type="ECO:0000256" key="3">
    <source>
        <dbReference type="ARBA" id="ARBA00022475"/>
    </source>
</evidence>
<dbReference type="RefSeq" id="WP_126802646.1">
    <property type="nucleotide sequence ID" value="NZ_PIPL01000001.1"/>
</dbReference>
<dbReference type="EMBL" id="PIPL01000001">
    <property type="protein sequence ID" value="RUO25828.1"/>
    <property type="molecule type" value="Genomic_DNA"/>
</dbReference>
<keyword evidence="5" id="KW-1133">Transmembrane helix</keyword>
<dbReference type="Pfam" id="PF03872">
    <property type="entry name" value="RseA_N"/>
    <property type="match status" value="1"/>
</dbReference>
<evidence type="ECO:0000259" key="9">
    <source>
        <dbReference type="Pfam" id="PF03872"/>
    </source>
</evidence>
<dbReference type="GO" id="GO:0016989">
    <property type="term" value="F:sigma factor antagonist activity"/>
    <property type="evidence" value="ECO:0007669"/>
    <property type="project" value="InterPro"/>
</dbReference>
<dbReference type="CDD" id="cd16328">
    <property type="entry name" value="RseA_N"/>
    <property type="match status" value="1"/>
</dbReference>
<dbReference type="InterPro" id="IPR052383">
    <property type="entry name" value="Anti-sigma-E_RseA-like"/>
</dbReference>
<dbReference type="InterPro" id="IPR005573">
    <property type="entry name" value="Anti-sigma_E_RseA_C"/>
</dbReference>
<comment type="caution">
    <text evidence="11">The sequence shown here is derived from an EMBL/GenBank/DDBJ whole genome shotgun (WGS) entry which is preliminary data.</text>
</comment>
<evidence type="ECO:0000256" key="6">
    <source>
        <dbReference type="ARBA" id="ARBA00023136"/>
    </source>
</evidence>
<comment type="subunit">
    <text evidence="7">Interacts 1:1 with ECF RNA polymerase sigma-E (RpoE); this inhibits the interaction of sigma-E with the RNA polymerase catalytic core and leads to a decreased expression of sigma-E-regulated genes. Interacts with RseB.</text>
</comment>
<keyword evidence="12" id="KW-1185">Reference proteome</keyword>
<comment type="function">
    <text evidence="7">An anti-sigma factor for extracytoplasmic function (ECF) sigma factor sigma-E (RpoE). ECF sigma factors are held in an inactive form by an anti-sigma factor until released by regulated intramembrane proteolysis (RIP). RIP occurs when an extracytoplasmic signal triggers a concerted proteolytic cascade to transmit information and elicit cellular responses. The membrane-spanning regulatory substrate protein is first cut periplasmically (site-1 protease, S1P, DegS), then within the membrane itself (site-2 protease, S2P, RseP), while cytoplasmic proteases finish degrading the anti-sigma factor, liberating sigma-E.</text>
</comment>
<keyword evidence="6 7" id="KW-0472">Membrane</keyword>
<feature type="compositionally biased region" description="Polar residues" evidence="8">
    <location>
        <begin position="127"/>
        <end position="136"/>
    </location>
</feature>
<evidence type="ECO:0000256" key="4">
    <source>
        <dbReference type="ARBA" id="ARBA00022692"/>
    </source>
</evidence>
<organism evidence="11 12">
    <name type="scientific">Aliidiomarina minuta</name>
    <dbReference type="NCBI Taxonomy" id="880057"/>
    <lineage>
        <taxon>Bacteria</taxon>
        <taxon>Pseudomonadati</taxon>
        <taxon>Pseudomonadota</taxon>
        <taxon>Gammaproteobacteria</taxon>
        <taxon>Alteromonadales</taxon>
        <taxon>Idiomarinaceae</taxon>
        <taxon>Aliidiomarina</taxon>
    </lineage>
</organism>
<accession>A0A432W6Y3</accession>
<protein>
    <recommendedName>
        <fullName evidence="7">Anti-sigma-E factor RseA</fullName>
    </recommendedName>
    <alternativeName>
        <fullName evidence="7">Regulator of SigE</fullName>
    </alternativeName>
    <alternativeName>
        <fullName evidence="7">Sigma-E anti-sigma factor RseA</fullName>
    </alternativeName>
    <alternativeName>
        <fullName evidence="7">Sigma-E factor negative regulatory protein</fullName>
    </alternativeName>
</protein>
<keyword evidence="3 7" id="KW-1003">Cell membrane</keyword>
<dbReference type="Proteomes" id="UP000288293">
    <property type="component" value="Unassembled WGS sequence"/>
</dbReference>
<keyword evidence="4" id="KW-0812">Transmembrane</keyword>
<feature type="domain" description="Anti sigma-E protein RseA N-terminal" evidence="9">
    <location>
        <begin position="6"/>
        <end position="80"/>
    </location>
</feature>
<feature type="compositionally biased region" description="Polar residues" evidence="8">
    <location>
        <begin position="148"/>
        <end position="173"/>
    </location>
</feature>
<evidence type="ECO:0000256" key="7">
    <source>
        <dbReference type="PIRNR" id="PIRNR016938"/>
    </source>
</evidence>